<evidence type="ECO:0000313" key="2">
    <source>
        <dbReference type="Proteomes" id="UP000828251"/>
    </source>
</evidence>
<protein>
    <submittedName>
        <fullName evidence="1">Uncharacterized protein</fullName>
    </submittedName>
</protein>
<keyword evidence="2" id="KW-1185">Reference proteome</keyword>
<dbReference type="EMBL" id="JAIQCV010000007">
    <property type="protein sequence ID" value="KAH1083820.1"/>
    <property type="molecule type" value="Genomic_DNA"/>
</dbReference>
<organism evidence="1 2">
    <name type="scientific">Gossypium stocksii</name>
    <dbReference type="NCBI Taxonomy" id="47602"/>
    <lineage>
        <taxon>Eukaryota</taxon>
        <taxon>Viridiplantae</taxon>
        <taxon>Streptophyta</taxon>
        <taxon>Embryophyta</taxon>
        <taxon>Tracheophyta</taxon>
        <taxon>Spermatophyta</taxon>
        <taxon>Magnoliopsida</taxon>
        <taxon>eudicotyledons</taxon>
        <taxon>Gunneridae</taxon>
        <taxon>Pentapetalae</taxon>
        <taxon>rosids</taxon>
        <taxon>malvids</taxon>
        <taxon>Malvales</taxon>
        <taxon>Malvaceae</taxon>
        <taxon>Malvoideae</taxon>
        <taxon>Gossypium</taxon>
    </lineage>
</organism>
<dbReference type="Proteomes" id="UP000828251">
    <property type="component" value="Unassembled WGS sequence"/>
</dbReference>
<reference evidence="1 2" key="1">
    <citation type="journal article" date="2021" name="Plant Biotechnol. J.">
        <title>Multi-omics assisted identification of the key and species-specific regulatory components of drought-tolerant mechanisms in Gossypium stocksii.</title>
        <authorList>
            <person name="Yu D."/>
            <person name="Ke L."/>
            <person name="Zhang D."/>
            <person name="Wu Y."/>
            <person name="Sun Y."/>
            <person name="Mei J."/>
            <person name="Sun J."/>
            <person name="Sun Y."/>
        </authorList>
    </citation>
    <scope>NUCLEOTIDE SEQUENCE [LARGE SCALE GENOMIC DNA]</scope>
    <source>
        <strain evidence="2">cv. E1</strain>
        <tissue evidence="1">Leaf</tissue>
    </source>
</reference>
<gene>
    <name evidence="1" type="ORF">J1N35_023581</name>
</gene>
<proteinExistence type="predicted"/>
<evidence type="ECO:0000313" key="1">
    <source>
        <dbReference type="EMBL" id="KAH1083820.1"/>
    </source>
</evidence>
<name>A0A9D3VIF0_9ROSI</name>
<accession>A0A9D3VIF0</accession>
<dbReference type="OrthoDB" id="1727443at2759"/>
<comment type="caution">
    <text evidence="1">The sequence shown here is derived from an EMBL/GenBank/DDBJ whole genome shotgun (WGS) entry which is preliminary data.</text>
</comment>
<dbReference type="AlphaFoldDB" id="A0A9D3VIF0"/>
<sequence length="83" mass="9812">MHLLHNNHLEEGSSKEDNGPIVKKLTFLRLKGFDTFRSHEISTRAGAIQEQLAHLNLRILIEYSVIEWKELREEWLTGNEWED</sequence>